<protein>
    <submittedName>
        <fullName evidence="2">Uncharacterized protein</fullName>
    </submittedName>
</protein>
<name>A0AAV3Q7V5_LITER</name>
<evidence type="ECO:0000256" key="1">
    <source>
        <dbReference type="SAM" id="MobiDB-lite"/>
    </source>
</evidence>
<organism evidence="2 3">
    <name type="scientific">Lithospermum erythrorhizon</name>
    <name type="common">Purple gromwell</name>
    <name type="synonym">Lithospermum officinale var. erythrorhizon</name>
    <dbReference type="NCBI Taxonomy" id="34254"/>
    <lineage>
        <taxon>Eukaryota</taxon>
        <taxon>Viridiplantae</taxon>
        <taxon>Streptophyta</taxon>
        <taxon>Embryophyta</taxon>
        <taxon>Tracheophyta</taxon>
        <taxon>Spermatophyta</taxon>
        <taxon>Magnoliopsida</taxon>
        <taxon>eudicotyledons</taxon>
        <taxon>Gunneridae</taxon>
        <taxon>Pentapetalae</taxon>
        <taxon>asterids</taxon>
        <taxon>lamiids</taxon>
        <taxon>Boraginales</taxon>
        <taxon>Boraginaceae</taxon>
        <taxon>Boraginoideae</taxon>
        <taxon>Lithospermeae</taxon>
        <taxon>Lithospermum</taxon>
    </lineage>
</organism>
<sequence length="313" mass="34860">MDSNKGLLVPINYKGKWRKCVDECWTYDALFMRYVIVKRTRTYMELIDMICAETGISLEDHIIEADCQAIVRFVVPLCVNTSEKPKVHVVPPREPVPIILDKPNVHVDPNQKVSNSVNQPERILQDGEENWDVGLEGIKLSNPVDGFVHNGDVYSLKESIQEEASKTFKGVDNEAVPPHKTTSSSLAPPPKAASSSPITKPSIETFVGMNPTLGTVLGSLKRALTKVANGGLGVHGNPRMEHSYSIDTRFKHFRGTEAIAHMVKDDENGPGDIMDILQLVYGIKISYWKSWKAKEIATQLVRGKLEISFTRLP</sequence>
<feature type="compositionally biased region" description="Low complexity" evidence="1">
    <location>
        <begin position="180"/>
        <end position="198"/>
    </location>
</feature>
<dbReference type="EMBL" id="BAABME010003707">
    <property type="protein sequence ID" value="GAA0159849.1"/>
    <property type="molecule type" value="Genomic_DNA"/>
</dbReference>
<dbReference type="AlphaFoldDB" id="A0AAV3Q7V5"/>
<feature type="region of interest" description="Disordered" evidence="1">
    <location>
        <begin position="168"/>
        <end position="198"/>
    </location>
</feature>
<keyword evidence="3" id="KW-1185">Reference proteome</keyword>
<evidence type="ECO:0000313" key="3">
    <source>
        <dbReference type="Proteomes" id="UP001454036"/>
    </source>
</evidence>
<dbReference type="Proteomes" id="UP001454036">
    <property type="component" value="Unassembled WGS sequence"/>
</dbReference>
<proteinExistence type="predicted"/>
<gene>
    <name evidence="2" type="ORF">LIER_16539</name>
</gene>
<evidence type="ECO:0000313" key="2">
    <source>
        <dbReference type="EMBL" id="GAA0159849.1"/>
    </source>
</evidence>
<reference evidence="2 3" key="1">
    <citation type="submission" date="2024-01" db="EMBL/GenBank/DDBJ databases">
        <title>The complete chloroplast genome sequence of Lithospermum erythrorhizon: insights into the phylogenetic relationship among Boraginaceae species and the maternal lineages of purple gromwells.</title>
        <authorList>
            <person name="Okada T."/>
            <person name="Watanabe K."/>
        </authorList>
    </citation>
    <scope>NUCLEOTIDE SEQUENCE [LARGE SCALE GENOMIC DNA]</scope>
</reference>
<comment type="caution">
    <text evidence="2">The sequence shown here is derived from an EMBL/GenBank/DDBJ whole genome shotgun (WGS) entry which is preliminary data.</text>
</comment>
<accession>A0AAV3Q7V5</accession>